<dbReference type="Pfam" id="PF03704">
    <property type="entry name" value="BTAD"/>
    <property type="match status" value="1"/>
</dbReference>
<dbReference type="InterPro" id="IPR019734">
    <property type="entry name" value="TPR_rpt"/>
</dbReference>
<dbReference type="Proteomes" id="UP001589733">
    <property type="component" value="Unassembled WGS sequence"/>
</dbReference>
<protein>
    <submittedName>
        <fullName evidence="4">AAA family ATPase</fullName>
    </submittedName>
</protein>
<keyword evidence="1" id="KW-0547">Nucleotide-binding</keyword>
<evidence type="ECO:0000259" key="3">
    <source>
        <dbReference type="SMART" id="SM01043"/>
    </source>
</evidence>
<evidence type="ECO:0000256" key="1">
    <source>
        <dbReference type="ARBA" id="ARBA00022741"/>
    </source>
</evidence>
<proteinExistence type="predicted"/>
<feature type="domain" description="Bacterial transcriptional activator" evidence="3">
    <location>
        <begin position="113"/>
        <end position="248"/>
    </location>
</feature>
<accession>A0ABV6B3P5</accession>
<organism evidence="4 5">
    <name type="scientific">Deinococcus oregonensis</name>
    <dbReference type="NCBI Taxonomy" id="1805970"/>
    <lineage>
        <taxon>Bacteria</taxon>
        <taxon>Thermotogati</taxon>
        <taxon>Deinococcota</taxon>
        <taxon>Deinococci</taxon>
        <taxon>Deinococcales</taxon>
        <taxon>Deinococcaceae</taxon>
        <taxon>Deinococcus</taxon>
    </lineage>
</organism>
<dbReference type="SUPFAM" id="SSF48452">
    <property type="entry name" value="TPR-like"/>
    <property type="match status" value="3"/>
</dbReference>
<keyword evidence="5" id="KW-1185">Reference proteome</keyword>
<dbReference type="InterPro" id="IPR036388">
    <property type="entry name" value="WH-like_DNA-bd_sf"/>
</dbReference>
<dbReference type="Gene3D" id="1.10.10.10">
    <property type="entry name" value="Winged helix-like DNA-binding domain superfamily/Winged helix DNA-binding domain"/>
    <property type="match status" value="1"/>
</dbReference>
<sequence>MNARANSARHRNLEARPAGADGPLNLKVIGTVQAYVGGFPLSLPTRKGRWLLAYLALEGPQDRGHLAGLLWDEGGEEQARGNLRAELHRLRNTPVAPYLRVNKHQIELLDVGCDLPEYLGLLQGGNVQRAATLERGDLLSDLRGGPALEDWAQVRRTEFAALRATHLSAAARRLEARGDVRAALETWLRLITQDELAEPWQREAIRLQALVGERAPALARFERFRTLLDEELGLEPLPETVALAEQVRSGLLTLTAAEPTDAVPTLERLPLTGRAAVLARVRQRSPNLIVFVGDPGVGKTRLAEELAEGPGPTLTLRASEFSAATPLAPLTEPLRAAARQGRFSDLPEWIASELARLLPELNWDPRGAGRLSISPADSLPSPAGRSRFLQALTEALRTCLGPHGTLLLDDLHWFDDTTLELCTLLRAGGGVGRWIVTARPQELAERPAAAKALEAWQRVGSAIQEQVEPLSESELLGLVQTLAGTAGGRLFTRRLYGVTGGNPLFVLETLRGLLESGEVSVGEGGWLTAYDDVTQDYTELPMAPSVRAAILGRADRLGAETRRLLDAASVVGDVFALRELVGATALDDWTALAALERAEGAGLLVGEGAAYRFSHALVGRTLRGVLGQARQSLLRRRLADSLIALGGDPVQIARHLADDPAAAAPWWHQAALAARQRYAAQLALTHLGQALAALPAGDARRLEWLLDHAQLAGSVGLRPLQESNLADARRLAFSALDQGRVMLAQARFLSVGGEPKEALAAAEQAAELLREHAAPDRYDAELCLAEMLYYEEQFDRSLQVTAGAVESARRLGPLPLASALNWLGIVRDTTLDPEGALAAYGEALLLAPQAHDGYLTARLLNNRATVFTLYGRFDRALADLTEALALILRSGYRHLEGFVLDTQVRALRGLGRLDEAAEALVTALAIGRETGSQRLVSHLMHHRVLLLNDLRDFGEAVQAAQNALQTAGSTGSTTDRIFTLTGRSAALLALGNPAAAAQDACEAAALLDEVGGIREGLPFFVWWAQVKALSAAGQAAEAAAVLRRARQELQALSDRLSDPELHSALLSLPECAGLLSPLPGQSS</sequence>
<dbReference type="PANTHER" id="PTHR16305">
    <property type="entry name" value="TESTICULAR SOLUBLE ADENYLYL CYCLASE"/>
    <property type="match status" value="1"/>
</dbReference>
<reference evidence="4 5" key="1">
    <citation type="submission" date="2024-09" db="EMBL/GenBank/DDBJ databases">
        <authorList>
            <person name="Sun Q."/>
            <person name="Mori K."/>
        </authorList>
    </citation>
    <scope>NUCLEOTIDE SEQUENCE [LARGE SCALE GENOMIC DNA]</scope>
    <source>
        <strain evidence="4 5">JCM 13503</strain>
    </source>
</reference>
<dbReference type="EMBL" id="JBHLYR010000058">
    <property type="protein sequence ID" value="MFB9993862.1"/>
    <property type="molecule type" value="Genomic_DNA"/>
</dbReference>
<dbReference type="Pfam" id="PF13191">
    <property type="entry name" value="AAA_16"/>
    <property type="match status" value="1"/>
</dbReference>
<keyword evidence="2" id="KW-0067">ATP-binding</keyword>
<evidence type="ECO:0000313" key="5">
    <source>
        <dbReference type="Proteomes" id="UP001589733"/>
    </source>
</evidence>
<dbReference type="Gene3D" id="1.25.40.10">
    <property type="entry name" value="Tetratricopeptide repeat domain"/>
    <property type="match status" value="3"/>
</dbReference>
<dbReference type="RefSeq" id="WP_380013529.1">
    <property type="nucleotide sequence ID" value="NZ_JBHLYR010000058.1"/>
</dbReference>
<gene>
    <name evidence="4" type="ORF">ACFFLM_18040</name>
</gene>
<dbReference type="SMART" id="SM00028">
    <property type="entry name" value="TPR"/>
    <property type="match status" value="3"/>
</dbReference>
<dbReference type="InterPro" id="IPR011990">
    <property type="entry name" value="TPR-like_helical_dom_sf"/>
</dbReference>
<dbReference type="InterPro" id="IPR041664">
    <property type="entry name" value="AAA_16"/>
</dbReference>
<dbReference type="InterPro" id="IPR005158">
    <property type="entry name" value="BTAD"/>
</dbReference>
<name>A0ABV6B3P5_9DEIO</name>
<comment type="caution">
    <text evidence="4">The sequence shown here is derived from an EMBL/GenBank/DDBJ whole genome shotgun (WGS) entry which is preliminary data.</text>
</comment>
<dbReference type="SMART" id="SM01043">
    <property type="entry name" value="BTAD"/>
    <property type="match status" value="1"/>
</dbReference>
<dbReference type="PANTHER" id="PTHR16305:SF35">
    <property type="entry name" value="TRANSCRIPTIONAL ACTIVATOR DOMAIN"/>
    <property type="match status" value="1"/>
</dbReference>
<evidence type="ECO:0000313" key="4">
    <source>
        <dbReference type="EMBL" id="MFB9993862.1"/>
    </source>
</evidence>
<evidence type="ECO:0000256" key="2">
    <source>
        <dbReference type="ARBA" id="ARBA00022840"/>
    </source>
</evidence>
<dbReference type="SUPFAM" id="SSF52540">
    <property type="entry name" value="P-loop containing nucleoside triphosphate hydrolases"/>
    <property type="match status" value="1"/>
</dbReference>
<dbReference type="InterPro" id="IPR027417">
    <property type="entry name" value="P-loop_NTPase"/>
</dbReference>